<accession>A0A3A8F9N9</accession>
<protein>
    <submittedName>
        <fullName evidence="1">Uncharacterized protein</fullName>
    </submittedName>
</protein>
<keyword evidence="2" id="KW-1185">Reference proteome</keyword>
<proteinExistence type="predicted"/>
<dbReference type="RefSeq" id="WP_120382991.1">
    <property type="nucleotide sequence ID" value="NZ_RAXT01000004.1"/>
</dbReference>
<name>A0A3A8F9N9_9GAMM</name>
<evidence type="ECO:0000313" key="2">
    <source>
        <dbReference type="Proteomes" id="UP000280405"/>
    </source>
</evidence>
<reference evidence="1 2" key="1">
    <citation type="submission" date="2018-09" db="EMBL/GenBank/DDBJ databases">
        <title>The draft genome of Acinetobacter spp. strains.</title>
        <authorList>
            <person name="Qin J."/>
            <person name="Feng Y."/>
            <person name="Zong Z."/>
        </authorList>
    </citation>
    <scope>NUCLEOTIDE SEQUENCE [LARGE SCALE GENOMIC DNA]</scope>
    <source>
        <strain evidence="1 2">WCHAc060115</strain>
    </source>
</reference>
<dbReference type="AlphaFoldDB" id="A0A3A8F9N9"/>
<sequence length="252" mass="28785">MWKTIRVIILLAILLIVGVNAWRDMNQDWSKPIVVLLHPINADGQATTSRYIQQISSNDVIEIQNYLQTESKEFRDQPIAFHFRLGRELTTLPPKTPDQSSALQSILWSLKFRFYAWKQHKGGDGSPSVTLYLNFYDPQIHKTLKHSTALERGRIGIVNLFASRKQSGSNTVVLTHELLHTFGAKDKYDRVTGQPIYPLGYANPEQKPLYPQQRAEIMGGYIPVSQTKSKIPNNLHDTMMSRLTAQEIGWVK</sequence>
<dbReference type="EMBL" id="RAXT01000004">
    <property type="protein sequence ID" value="RKG39720.1"/>
    <property type="molecule type" value="Genomic_DNA"/>
</dbReference>
<dbReference type="Proteomes" id="UP000280405">
    <property type="component" value="Unassembled WGS sequence"/>
</dbReference>
<dbReference type="OrthoDB" id="5523793at2"/>
<organism evidence="1 2">
    <name type="scientific">Acinetobacter rongchengensis</name>
    <dbReference type="NCBI Taxonomy" id="2419601"/>
    <lineage>
        <taxon>Bacteria</taxon>
        <taxon>Pseudomonadati</taxon>
        <taxon>Pseudomonadota</taxon>
        <taxon>Gammaproteobacteria</taxon>
        <taxon>Moraxellales</taxon>
        <taxon>Moraxellaceae</taxon>
        <taxon>Acinetobacter</taxon>
    </lineage>
</organism>
<evidence type="ECO:0000313" key="1">
    <source>
        <dbReference type="EMBL" id="RKG39720.1"/>
    </source>
</evidence>
<comment type="caution">
    <text evidence="1">The sequence shown here is derived from an EMBL/GenBank/DDBJ whole genome shotgun (WGS) entry which is preliminary data.</text>
</comment>
<gene>
    <name evidence="1" type="ORF">D7V20_03705</name>
</gene>